<dbReference type="PROSITE" id="PS50977">
    <property type="entry name" value="HTH_TETR_2"/>
    <property type="match status" value="1"/>
</dbReference>
<feature type="DNA-binding region" description="H-T-H motif" evidence="2">
    <location>
        <begin position="37"/>
        <end position="56"/>
    </location>
</feature>
<evidence type="ECO:0000313" key="5">
    <source>
        <dbReference type="Proteomes" id="UP000675163"/>
    </source>
</evidence>
<feature type="domain" description="HTH tetR-type" evidence="3">
    <location>
        <begin position="14"/>
        <end position="74"/>
    </location>
</feature>
<dbReference type="InterPro" id="IPR050109">
    <property type="entry name" value="HTH-type_TetR-like_transc_reg"/>
</dbReference>
<dbReference type="Pfam" id="PF00440">
    <property type="entry name" value="TetR_N"/>
    <property type="match status" value="1"/>
</dbReference>
<keyword evidence="1 2" id="KW-0238">DNA-binding</keyword>
<dbReference type="RefSeq" id="WP_209704915.1">
    <property type="nucleotide sequence ID" value="NZ_JAFIDA010000001.1"/>
</dbReference>
<proteinExistence type="predicted"/>
<dbReference type="SUPFAM" id="SSF48498">
    <property type="entry name" value="Tetracyclin repressor-like, C-terminal domain"/>
    <property type="match status" value="1"/>
</dbReference>
<dbReference type="Gene3D" id="1.10.357.10">
    <property type="entry name" value="Tetracycline Repressor, domain 2"/>
    <property type="match status" value="1"/>
</dbReference>
<name>A0A940PQW2_9MICO</name>
<dbReference type="InterPro" id="IPR009057">
    <property type="entry name" value="Homeodomain-like_sf"/>
</dbReference>
<comment type="caution">
    <text evidence="4">The sequence shown here is derived from an EMBL/GenBank/DDBJ whole genome shotgun (WGS) entry which is preliminary data.</text>
</comment>
<dbReference type="AlphaFoldDB" id="A0A940PQW2"/>
<evidence type="ECO:0000256" key="1">
    <source>
        <dbReference type="ARBA" id="ARBA00023125"/>
    </source>
</evidence>
<organism evidence="4 5">
    <name type="scientific">Leucobacter exalbidus</name>
    <dbReference type="NCBI Taxonomy" id="662960"/>
    <lineage>
        <taxon>Bacteria</taxon>
        <taxon>Bacillati</taxon>
        <taxon>Actinomycetota</taxon>
        <taxon>Actinomycetes</taxon>
        <taxon>Micrococcales</taxon>
        <taxon>Microbacteriaceae</taxon>
        <taxon>Leucobacter</taxon>
    </lineage>
</organism>
<dbReference type="InterPro" id="IPR001647">
    <property type="entry name" value="HTH_TetR"/>
</dbReference>
<evidence type="ECO:0000256" key="2">
    <source>
        <dbReference type="PROSITE-ProRule" id="PRU00335"/>
    </source>
</evidence>
<dbReference type="PANTHER" id="PTHR30055">
    <property type="entry name" value="HTH-TYPE TRANSCRIPTIONAL REGULATOR RUTR"/>
    <property type="match status" value="1"/>
</dbReference>
<dbReference type="Proteomes" id="UP000675163">
    <property type="component" value="Unassembled WGS sequence"/>
</dbReference>
<accession>A0A940PQW2</accession>
<dbReference type="PANTHER" id="PTHR30055:SF231">
    <property type="entry name" value="TRANSCRIPTIONAL REGULATORY PROTEIN (PROBABLY DEOR-FAMILY)-RELATED"/>
    <property type="match status" value="1"/>
</dbReference>
<evidence type="ECO:0000313" key="4">
    <source>
        <dbReference type="EMBL" id="MBP1325924.1"/>
    </source>
</evidence>
<reference evidence="4" key="1">
    <citation type="submission" date="2021-02" db="EMBL/GenBank/DDBJ databases">
        <title>Sequencing the genomes of 1000 actinobacteria strains.</title>
        <authorList>
            <person name="Klenk H.-P."/>
        </authorList>
    </citation>
    <scope>NUCLEOTIDE SEQUENCE</scope>
    <source>
        <strain evidence="4">DSM 22850</strain>
    </source>
</reference>
<dbReference type="InterPro" id="IPR036271">
    <property type="entry name" value="Tet_transcr_reg_TetR-rel_C_sf"/>
</dbReference>
<dbReference type="EMBL" id="JAFIDA010000001">
    <property type="protein sequence ID" value="MBP1325924.1"/>
    <property type="molecule type" value="Genomic_DNA"/>
</dbReference>
<protein>
    <submittedName>
        <fullName evidence="4">DNA-binding transcriptional regulator YbjK</fullName>
    </submittedName>
</protein>
<dbReference type="GO" id="GO:0003700">
    <property type="term" value="F:DNA-binding transcription factor activity"/>
    <property type="evidence" value="ECO:0007669"/>
    <property type="project" value="TreeGrafter"/>
</dbReference>
<gene>
    <name evidence="4" type="ORF">JOF28_001156</name>
</gene>
<keyword evidence="5" id="KW-1185">Reference proteome</keyword>
<sequence>MTAEPHAARRRDPEARRREILAAATQLIVENGAASLTHRAVAARANVPLGSTTQHFSSIDDIRDAALQVLADETDVALARMATLIDDVVAHPEPFVDVLIEFLADERTLKADIALMTTATVDPHLRALALRWNDRLIEMLARQIGHERATAIVTYYDGVTIHAGLNEAPLDHGTLLRTIKALMAMPDPDPSSPTPRTAAA</sequence>
<dbReference type="SUPFAM" id="SSF46689">
    <property type="entry name" value="Homeodomain-like"/>
    <property type="match status" value="1"/>
</dbReference>
<evidence type="ECO:0000259" key="3">
    <source>
        <dbReference type="PROSITE" id="PS50977"/>
    </source>
</evidence>
<dbReference type="GO" id="GO:0000976">
    <property type="term" value="F:transcription cis-regulatory region binding"/>
    <property type="evidence" value="ECO:0007669"/>
    <property type="project" value="TreeGrafter"/>
</dbReference>